<dbReference type="OMA" id="VYRSMPF"/>
<dbReference type="Proteomes" id="UP000186817">
    <property type="component" value="Unassembled WGS sequence"/>
</dbReference>
<feature type="region of interest" description="Disordered" evidence="2">
    <location>
        <begin position="10"/>
        <end position="48"/>
    </location>
</feature>
<name>A0A1Q9F375_SYMMI</name>
<protein>
    <submittedName>
        <fullName evidence="3">Leucine-rich repeat-containing protein 8D</fullName>
    </submittedName>
</protein>
<dbReference type="Gene3D" id="3.80.10.10">
    <property type="entry name" value="Ribonuclease Inhibitor"/>
    <property type="match status" value="1"/>
</dbReference>
<comment type="caution">
    <text evidence="3">The sequence shown here is derived from an EMBL/GenBank/DDBJ whole genome shotgun (WGS) entry which is preliminary data.</text>
</comment>
<dbReference type="InterPro" id="IPR050216">
    <property type="entry name" value="LRR_domain-containing"/>
</dbReference>
<sequence>MAFCIGPFCGKFRDELGGDTDSEEDEDGSSMRAKSKRKAKRRRPKKERNVASAAMMWAPYLSEVRVLVKGTGQVGEGEMKAVTQLKTPYNTSMSENMLARINQLQQVEIIEIAKCNLDRIPPSLEEVEGLMTLCLSYNNIRRFSQELGRCEGLERIVLDWNQISEIEPGIFSEGTFPKLEVINLSHNRLAFLPSDFPKTASQSVNGLQYVDLSYNQLISVPVALMQCRSLKELNLSHNKMSKLPEEYGLKTLKKLFLSFNELSSLPENIGTSKELEKLRITSNQIKRLPYSILKLWKKEGGKLEELLVDRNPLQVPSITAFEMEAGMSGMDRAFHLLQESKKEQELEEQKQLVTEQLATVQQVSALPAPAAPVEKIVEPIAADPVDHLDSWYFGHCGGDEARIREIRDAEQSFLVKKRHTFLAMQRKAAESAQEASKDLPEQLKVFLDEKSYQNYRGRVHEQDIDLFFILFVFAAKPMYKSAQTWFDKFEVGEKGYMSKQEWYELCLNSPLDVRQKMMDDLWHVLYDSSVNAHGLTEPFFIACCQIHDLEARDPYIERMADALCLSYYDNTISEIEAKLAPNAMEFGGGDGENTSSRDAGNALDDPTGLKSANQSAAKLHAGSSTLATTEAYSLKDLLKKVSLTDYDIQHISHVDGEEGSVAESEKSRDSAELSEDETSEMSEFDAQAFLQLEEETNIKTANKTHQRFAIGSDASLRQLMEAPLQEIFRGRREAMRATEVAGPYKRQVVIKPQRNRRQQFDELSVRRALRDVYRSMPFLDFSAFISFLLRTLHSIKEEKNDRSKGRSCAWHDDDPSFRHAVGVAGLNKYTCRLLEIMGFVHLNQICWIWPTVHLKSAKYGKCWGHLQVPLDCPGLVKSRLEQMIQILTACLVAINDKGTAFTGYFDVD</sequence>
<dbReference type="InterPro" id="IPR032675">
    <property type="entry name" value="LRR_dom_sf"/>
</dbReference>
<feature type="coiled-coil region" evidence="1">
    <location>
        <begin position="336"/>
        <end position="363"/>
    </location>
</feature>
<dbReference type="PANTHER" id="PTHR48051">
    <property type="match status" value="1"/>
</dbReference>
<dbReference type="InterPro" id="IPR003591">
    <property type="entry name" value="Leu-rich_rpt_typical-subtyp"/>
</dbReference>
<dbReference type="SMART" id="SM00364">
    <property type="entry name" value="LRR_BAC"/>
    <property type="match status" value="6"/>
</dbReference>
<dbReference type="InterPro" id="IPR001611">
    <property type="entry name" value="Leu-rich_rpt"/>
</dbReference>
<organism evidence="3 4">
    <name type="scientific">Symbiodinium microadriaticum</name>
    <name type="common">Dinoflagellate</name>
    <name type="synonym">Zooxanthella microadriatica</name>
    <dbReference type="NCBI Taxonomy" id="2951"/>
    <lineage>
        <taxon>Eukaryota</taxon>
        <taxon>Sar</taxon>
        <taxon>Alveolata</taxon>
        <taxon>Dinophyceae</taxon>
        <taxon>Suessiales</taxon>
        <taxon>Symbiodiniaceae</taxon>
        <taxon>Symbiodinium</taxon>
    </lineage>
</organism>
<feature type="compositionally biased region" description="Acidic residues" evidence="2">
    <location>
        <begin position="17"/>
        <end position="28"/>
    </location>
</feature>
<accession>A0A1Q9F375</accession>
<reference evidence="3 4" key="1">
    <citation type="submission" date="2016-02" db="EMBL/GenBank/DDBJ databases">
        <title>Genome analysis of coral dinoflagellate symbionts highlights evolutionary adaptations to a symbiotic lifestyle.</title>
        <authorList>
            <person name="Aranda M."/>
            <person name="Li Y."/>
            <person name="Liew Y.J."/>
            <person name="Baumgarten S."/>
            <person name="Simakov O."/>
            <person name="Wilson M."/>
            <person name="Piel J."/>
            <person name="Ashoor H."/>
            <person name="Bougouffa S."/>
            <person name="Bajic V.B."/>
            <person name="Ryu T."/>
            <person name="Ravasi T."/>
            <person name="Bayer T."/>
            <person name="Micklem G."/>
            <person name="Kim H."/>
            <person name="Bhak J."/>
            <person name="Lajeunesse T.C."/>
            <person name="Voolstra C.R."/>
        </authorList>
    </citation>
    <scope>NUCLEOTIDE SEQUENCE [LARGE SCALE GENOMIC DNA]</scope>
    <source>
        <strain evidence="3 4">CCMP2467</strain>
    </source>
</reference>
<evidence type="ECO:0000256" key="1">
    <source>
        <dbReference type="SAM" id="Coils"/>
    </source>
</evidence>
<keyword evidence="4" id="KW-1185">Reference proteome</keyword>
<evidence type="ECO:0000256" key="2">
    <source>
        <dbReference type="SAM" id="MobiDB-lite"/>
    </source>
</evidence>
<keyword evidence="1" id="KW-0175">Coiled coil</keyword>
<dbReference type="EMBL" id="LSRX01000019">
    <property type="protein sequence ID" value="OLQ14117.1"/>
    <property type="molecule type" value="Genomic_DNA"/>
</dbReference>
<dbReference type="PROSITE" id="PS51450">
    <property type="entry name" value="LRR"/>
    <property type="match status" value="2"/>
</dbReference>
<feature type="region of interest" description="Disordered" evidence="2">
    <location>
        <begin position="586"/>
        <end position="616"/>
    </location>
</feature>
<dbReference type="OrthoDB" id="1668230at2759"/>
<gene>
    <name evidence="3" type="primary">Lrrc8d</name>
    <name evidence="3" type="ORF">AK812_SmicGene1754</name>
</gene>
<dbReference type="SUPFAM" id="SSF52058">
    <property type="entry name" value="L domain-like"/>
    <property type="match status" value="1"/>
</dbReference>
<evidence type="ECO:0000313" key="4">
    <source>
        <dbReference type="Proteomes" id="UP000186817"/>
    </source>
</evidence>
<dbReference type="Pfam" id="PF13855">
    <property type="entry name" value="LRR_8"/>
    <property type="match status" value="1"/>
</dbReference>
<dbReference type="AlphaFoldDB" id="A0A1Q9F375"/>
<feature type="region of interest" description="Disordered" evidence="2">
    <location>
        <begin position="654"/>
        <end position="680"/>
    </location>
</feature>
<proteinExistence type="predicted"/>
<dbReference type="PANTHER" id="PTHR48051:SF1">
    <property type="entry name" value="RAS SUPPRESSOR PROTEIN 1"/>
    <property type="match status" value="1"/>
</dbReference>
<dbReference type="GO" id="GO:0005737">
    <property type="term" value="C:cytoplasm"/>
    <property type="evidence" value="ECO:0007669"/>
    <property type="project" value="TreeGrafter"/>
</dbReference>
<dbReference type="SMART" id="SM00369">
    <property type="entry name" value="LRR_TYP"/>
    <property type="match status" value="7"/>
</dbReference>
<evidence type="ECO:0000313" key="3">
    <source>
        <dbReference type="EMBL" id="OLQ14117.1"/>
    </source>
</evidence>
<feature type="compositionally biased region" description="Basic residues" evidence="2">
    <location>
        <begin position="33"/>
        <end position="46"/>
    </location>
</feature>